<organism evidence="2 3">
    <name type="scientific">Roseobacter sinensis</name>
    <dbReference type="NCBI Taxonomy" id="2931391"/>
    <lineage>
        <taxon>Bacteria</taxon>
        <taxon>Pseudomonadati</taxon>
        <taxon>Pseudomonadota</taxon>
        <taxon>Alphaproteobacteria</taxon>
        <taxon>Rhodobacterales</taxon>
        <taxon>Roseobacteraceae</taxon>
        <taxon>Roseobacter</taxon>
    </lineage>
</organism>
<proteinExistence type="predicted"/>
<evidence type="ECO:0000313" key="3">
    <source>
        <dbReference type="Proteomes" id="UP001208690"/>
    </source>
</evidence>
<evidence type="ECO:0000256" key="1">
    <source>
        <dbReference type="SAM" id="MobiDB-lite"/>
    </source>
</evidence>
<gene>
    <name evidence="2" type="ORF">MUB52_02805</name>
</gene>
<keyword evidence="3" id="KW-1185">Reference proteome</keyword>
<dbReference type="Proteomes" id="UP001208690">
    <property type="component" value="Unassembled WGS sequence"/>
</dbReference>
<dbReference type="RefSeq" id="WP_263842678.1">
    <property type="nucleotide sequence ID" value="NZ_JALIEB010000002.1"/>
</dbReference>
<comment type="caution">
    <text evidence="2">The sequence shown here is derived from an EMBL/GenBank/DDBJ whole genome shotgun (WGS) entry which is preliminary data.</text>
</comment>
<protein>
    <submittedName>
        <fullName evidence="2">Uncharacterized protein</fullName>
    </submittedName>
</protein>
<sequence>MTCDGSGRNKRNAIEKRAGHPTNTVLETVAQSLERSATHVQDHAYDVATRGDIALVARLITLAADLEGLAQRARRMQL</sequence>
<accession>A0ABT3B9U3</accession>
<feature type="region of interest" description="Disordered" evidence="1">
    <location>
        <begin position="1"/>
        <end position="21"/>
    </location>
</feature>
<dbReference type="EMBL" id="JALIEB010000002">
    <property type="protein sequence ID" value="MCV3270342.1"/>
    <property type="molecule type" value="Genomic_DNA"/>
</dbReference>
<reference evidence="2 3" key="1">
    <citation type="submission" date="2022-04" db="EMBL/GenBank/DDBJ databases">
        <title>Roseobacter sp. WL0113 is a bacterium isolated from neritic sediment.</title>
        <authorList>
            <person name="Wang L."/>
            <person name="He W."/>
            <person name="Zhang D.-F."/>
        </authorList>
    </citation>
    <scope>NUCLEOTIDE SEQUENCE [LARGE SCALE GENOMIC DNA]</scope>
    <source>
        <strain evidence="2 3">WL0113</strain>
    </source>
</reference>
<evidence type="ECO:0000313" key="2">
    <source>
        <dbReference type="EMBL" id="MCV3270342.1"/>
    </source>
</evidence>
<name>A0ABT3B9U3_9RHOB</name>